<feature type="transmembrane region" description="Helical" evidence="2">
    <location>
        <begin position="132"/>
        <end position="151"/>
    </location>
</feature>
<keyword evidence="2" id="KW-0812">Transmembrane</keyword>
<feature type="transmembrane region" description="Helical" evidence="2">
    <location>
        <begin position="50"/>
        <end position="70"/>
    </location>
</feature>
<reference evidence="3 4" key="1">
    <citation type="submission" date="2019-03" db="EMBL/GenBank/DDBJ databases">
        <title>Genomic Encyclopedia of Archaeal and Bacterial Type Strains, Phase II (KMG-II): from individual species to whole genera.</title>
        <authorList>
            <person name="Goeker M."/>
        </authorList>
    </citation>
    <scope>NUCLEOTIDE SEQUENCE [LARGE SCALE GENOMIC DNA]</scope>
    <source>
        <strain evidence="3 4">DSM 45499</strain>
    </source>
</reference>
<evidence type="ECO:0000256" key="2">
    <source>
        <dbReference type="SAM" id="Phobius"/>
    </source>
</evidence>
<feature type="transmembrane region" description="Helical" evidence="2">
    <location>
        <begin position="108"/>
        <end position="127"/>
    </location>
</feature>
<keyword evidence="4" id="KW-1185">Reference proteome</keyword>
<feature type="transmembrane region" description="Helical" evidence="2">
    <location>
        <begin position="20"/>
        <end position="38"/>
    </location>
</feature>
<keyword evidence="2" id="KW-0472">Membrane</keyword>
<dbReference type="Proteomes" id="UP000294927">
    <property type="component" value="Unassembled WGS sequence"/>
</dbReference>
<evidence type="ECO:0008006" key="5">
    <source>
        <dbReference type="Google" id="ProtNLM"/>
    </source>
</evidence>
<dbReference type="AlphaFoldDB" id="A0A4R7W0X5"/>
<comment type="caution">
    <text evidence="3">The sequence shown here is derived from an EMBL/GenBank/DDBJ whole genome shotgun (WGS) entry which is preliminary data.</text>
</comment>
<evidence type="ECO:0000313" key="3">
    <source>
        <dbReference type="EMBL" id="TDV56180.1"/>
    </source>
</evidence>
<feature type="transmembrane region" description="Helical" evidence="2">
    <location>
        <begin position="77"/>
        <end position="96"/>
    </location>
</feature>
<dbReference type="OrthoDB" id="5125370at2"/>
<feature type="transmembrane region" description="Helical" evidence="2">
    <location>
        <begin position="157"/>
        <end position="178"/>
    </location>
</feature>
<feature type="region of interest" description="Disordered" evidence="1">
    <location>
        <begin position="333"/>
        <end position="368"/>
    </location>
</feature>
<protein>
    <recommendedName>
        <fullName evidence="5">Signal transduction histidine kinase</fullName>
    </recommendedName>
</protein>
<keyword evidence="2" id="KW-1133">Transmembrane helix</keyword>
<sequence>MPDLPEAIPVERPLLEIARMVLLAVAVCVQFALGGPEFLAQTRLPGFRPIYAAVYAVLALVGVVCAVYRLRRVSPPAVVVGAGVVVLLACSVAMSASLPAEGAPRAEHWSFGLVGWYGIALLFDVALVRLGLFLLVHAAVSVGPVLAVGSLPDLTRMGVVTISVTGFQFGVAMTANLIRIIARTSARSSAASERLRVREAAAAASLAEHERRYADLRHTTVPLLRGLASGALDPRDPSIRHRCAVDAGRMRRLFSESADVVDRLAHELTAFIDVAERHGVHVHLSVRGTPRTLPDVVRHELLAPIAETLMASRATARVTLLWTNRRVRVSLTCPRPDPPVAGPRTEHVTVTESTTDHGVWTETSWRSP</sequence>
<dbReference type="EMBL" id="SOCP01000002">
    <property type="protein sequence ID" value="TDV56180.1"/>
    <property type="molecule type" value="Genomic_DNA"/>
</dbReference>
<evidence type="ECO:0000313" key="4">
    <source>
        <dbReference type="Proteomes" id="UP000294927"/>
    </source>
</evidence>
<organism evidence="3 4">
    <name type="scientific">Actinophytocola oryzae</name>
    <dbReference type="NCBI Taxonomy" id="502181"/>
    <lineage>
        <taxon>Bacteria</taxon>
        <taxon>Bacillati</taxon>
        <taxon>Actinomycetota</taxon>
        <taxon>Actinomycetes</taxon>
        <taxon>Pseudonocardiales</taxon>
        <taxon>Pseudonocardiaceae</taxon>
    </lineage>
</organism>
<accession>A0A4R7W0X5</accession>
<evidence type="ECO:0000256" key="1">
    <source>
        <dbReference type="SAM" id="MobiDB-lite"/>
    </source>
</evidence>
<name>A0A4R7W0X5_9PSEU</name>
<proteinExistence type="predicted"/>
<gene>
    <name evidence="3" type="ORF">CLV71_102246</name>
</gene>
<dbReference type="RefSeq" id="WP_133901449.1">
    <property type="nucleotide sequence ID" value="NZ_SOCP01000002.1"/>
</dbReference>